<dbReference type="Proteomes" id="UP000669179">
    <property type="component" value="Unassembled WGS sequence"/>
</dbReference>
<keyword evidence="3" id="KW-1185">Reference proteome</keyword>
<gene>
    <name evidence="2" type="ORF">J4573_08355</name>
</gene>
<feature type="compositionally biased region" description="Basic and acidic residues" evidence="1">
    <location>
        <begin position="1"/>
        <end position="13"/>
    </location>
</feature>
<accession>A0A939T5H2</accession>
<evidence type="ECO:0000313" key="3">
    <source>
        <dbReference type="Proteomes" id="UP000669179"/>
    </source>
</evidence>
<evidence type="ECO:0000256" key="1">
    <source>
        <dbReference type="SAM" id="MobiDB-lite"/>
    </source>
</evidence>
<feature type="region of interest" description="Disordered" evidence="1">
    <location>
        <begin position="1"/>
        <end position="23"/>
    </location>
</feature>
<dbReference type="EMBL" id="JAGEOJ010000003">
    <property type="protein sequence ID" value="MBO2447097.1"/>
    <property type="molecule type" value="Genomic_DNA"/>
</dbReference>
<proteinExistence type="predicted"/>
<feature type="region of interest" description="Disordered" evidence="1">
    <location>
        <begin position="135"/>
        <end position="167"/>
    </location>
</feature>
<sequence>MESSDARHARSDDETGQLAQEVRDRVRDLNHATMGAPGLTLPGTVYTVLGALAGAAHGLDQLTEQLEDFLGRQMEAGRLGHDRGLPPESSVRSAQSLLTEAGWQAERLSQTLAEAQGEINAIHAVRPAGAVDAEFPQPVTDVLHDPTGPAPPGSVSPRVSGGPSRTQ</sequence>
<comment type="caution">
    <text evidence="2">The sequence shown here is derived from an EMBL/GenBank/DDBJ whole genome shotgun (WGS) entry which is preliminary data.</text>
</comment>
<protein>
    <submittedName>
        <fullName evidence="2">Uncharacterized protein</fullName>
    </submittedName>
</protein>
<evidence type="ECO:0000313" key="2">
    <source>
        <dbReference type="EMBL" id="MBO2447097.1"/>
    </source>
</evidence>
<name>A0A939T5H2_9ACTN</name>
<dbReference type="AlphaFoldDB" id="A0A939T5H2"/>
<organism evidence="2 3">
    <name type="scientific">Actinomadura barringtoniae</name>
    <dbReference type="NCBI Taxonomy" id="1427535"/>
    <lineage>
        <taxon>Bacteria</taxon>
        <taxon>Bacillati</taxon>
        <taxon>Actinomycetota</taxon>
        <taxon>Actinomycetes</taxon>
        <taxon>Streptosporangiales</taxon>
        <taxon>Thermomonosporaceae</taxon>
        <taxon>Actinomadura</taxon>
    </lineage>
</organism>
<reference evidence="2" key="1">
    <citation type="submission" date="2021-03" db="EMBL/GenBank/DDBJ databases">
        <authorList>
            <person name="Kanchanasin P."/>
            <person name="Saeng-In P."/>
            <person name="Phongsopitanun W."/>
            <person name="Yuki M."/>
            <person name="Kudo T."/>
            <person name="Ohkuma M."/>
            <person name="Tanasupawat S."/>
        </authorList>
    </citation>
    <scope>NUCLEOTIDE SEQUENCE</scope>
    <source>
        <strain evidence="2">GKU 128</strain>
    </source>
</reference>
<dbReference type="RefSeq" id="WP_208254701.1">
    <property type="nucleotide sequence ID" value="NZ_JAGEOJ010000003.1"/>
</dbReference>
<feature type="compositionally biased region" description="Low complexity" evidence="1">
    <location>
        <begin position="155"/>
        <end position="167"/>
    </location>
</feature>